<organism evidence="10 11">
    <name type="scientific">Lentilactobacillus kisonensis DSM 19906 = JCM 15041</name>
    <dbReference type="NCBI Taxonomy" id="1423766"/>
    <lineage>
        <taxon>Bacteria</taxon>
        <taxon>Bacillati</taxon>
        <taxon>Bacillota</taxon>
        <taxon>Bacilli</taxon>
        <taxon>Lactobacillales</taxon>
        <taxon>Lactobacillaceae</taxon>
        <taxon>Lentilactobacillus</taxon>
    </lineage>
</organism>
<dbReference type="Pfam" id="PF01118">
    <property type="entry name" value="Semialdhyde_dh"/>
    <property type="match status" value="1"/>
</dbReference>
<accession>A0A0R1NVJ3</accession>
<comment type="catalytic activity">
    <reaction evidence="6 7">
        <text>N-acetyl-L-glutamate 5-semialdehyde + phosphate + NADP(+) = N-acetyl-L-glutamyl 5-phosphate + NADPH + H(+)</text>
        <dbReference type="Rhea" id="RHEA:21588"/>
        <dbReference type="ChEBI" id="CHEBI:15378"/>
        <dbReference type="ChEBI" id="CHEBI:29123"/>
        <dbReference type="ChEBI" id="CHEBI:43474"/>
        <dbReference type="ChEBI" id="CHEBI:57783"/>
        <dbReference type="ChEBI" id="CHEBI:57936"/>
        <dbReference type="ChEBI" id="CHEBI:58349"/>
        <dbReference type="EC" id="1.2.1.38"/>
    </reaction>
</comment>
<dbReference type="PROSITE" id="PS01224">
    <property type="entry name" value="ARGC"/>
    <property type="match status" value="1"/>
</dbReference>
<comment type="similarity">
    <text evidence="7">Belongs to the NAGSA dehydrogenase family. Type 1 subfamily.</text>
</comment>
<gene>
    <name evidence="7" type="primary">argC</name>
    <name evidence="10" type="ORF">FC98_GL002706</name>
</gene>
<protein>
    <recommendedName>
        <fullName evidence="7">N-acetyl-gamma-glutamyl-phosphate reductase</fullName>
        <shortName evidence="7">AGPR</shortName>
        <ecNumber evidence="7">1.2.1.38</ecNumber>
    </recommendedName>
    <alternativeName>
        <fullName evidence="7">N-acetyl-glutamate semialdehyde dehydrogenase</fullName>
        <shortName evidence="7">NAGSA dehydrogenase</shortName>
    </alternativeName>
</protein>
<dbReference type="InterPro" id="IPR023013">
    <property type="entry name" value="AGPR_AS"/>
</dbReference>
<evidence type="ECO:0000256" key="5">
    <source>
        <dbReference type="ARBA" id="ARBA00023002"/>
    </source>
</evidence>
<evidence type="ECO:0000256" key="4">
    <source>
        <dbReference type="ARBA" id="ARBA00022857"/>
    </source>
</evidence>
<dbReference type="NCBIfam" id="TIGR01850">
    <property type="entry name" value="argC"/>
    <property type="match status" value="1"/>
</dbReference>
<evidence type="ECO:0000259" key="9">
    <source>
        <dbReference type="SMART" id="SM00859"/>
    </source>
</evidence>
<evidence type="ECO:0000313" key="10">
    <source>
        <dbReference type="EMBL" id="KRL22324.1"/>
    </source>
</evidence>
<name>A0A0R1NVJ3_9LACO</name>
<dbReference type="GO" id="GO:0006526">
    <property type="term" value="P:L-arginine biosynthetic process"/>
    <property type="evidence" value="ECO:0007669"/>
    <property type="project" value="UniProtKB-UniRule"/>
</dbReference>
<dbReference type="AlphaFoldDB" id="A0A0R1NVJ3"/>
<evidence type="ECO:0000256" key="6">
    <source>
        <dbReference type="ARBA" id="ARBA00050557"/>
    </source>
</evidence>
<dbReference type="CDD" id="cd17895">
    <property type="entry name" value="AGPR_1_N"/>
    <property type="match status" value="1"/>
</dbReference>
<comment type="caution">
    <text evidence="10">The sequence shown here is derived from an EMBL/GenBank/DDBJ whole genome shotgun (WGS) entry which is preliminary data.</text>
</comment>
<dbReference type="GO" id="GO:0005737">
    <property type="term" value="C:cytoplasm"/>
    <property type="evidence" value="ECO:0007669"/>
    <property type="project" value="UniProtKB-SubCell"/>
</dbReference>
<dbReference type="Proteomes" id="UP000051439">
    <property type="component" value="Unassembled WGS sequence"/>
</dbReference>
<dbReference type="EMBL" id="AZEB01000008">
    <property type="protein sequence ID" value="KRL22324.1"/>
    <property type="molecule type" value="Genomic_DNA"/>
</dbReference>
<keyword evidence="4 7" id="KW-0521">NADP</keyword>
<comment type="pathway">
    <text evidence="1 7">Amino-acid biosynthesis; L-arginine biosynthesis; N(2)-acetyl-L-ornithine from L-glutamate: step 3/4.</text>
</comment>
<dbReference type="GO" id="GO:0003942">
    <property type="term" value="F:N-acetyl-gamma-glutamyl-phosphate reductase activity"/>
    <property type="evidence" value="ECO:0007669"/>
    <property type="project" value="UniProtKB-UniRule"/>
</dbReference>
<dbReference type="Gene3D" id="3.30.360.10">
    <property type="entry name" value="Dihydrodipicolinate Reductase, domain 2"/>
    <property type="match status" value="1"/>
</dbReference>
<dbReference type="GO" id="GO:0070401">
    <property type="term" value="F:NADP+ binding"/>
    <property type="evidence" value="ECO:0007669"/>
    <property type="project" value="InterPro"/>
</dbReference>
<dbReference type="HAMAP" id="MF_00150">
    <property type="entry name" value="ArgC_type1"/>
    <property type="match status" value="1"/>
</dbReference>
<keyword evidence="5 7" id="KW-0560">Oxidoreductase</keyword>
<sequence length="342" mass="37565">MQVALVGITGYAGMVLYQLLQKHSGVTKIHLYDHKLAAPTKLSHVVPIFSGDHTAVFPYDDEAIISDNDVVFFATSAGVTAKVAPTYLTAKFPVIDLSGDMRLDSEAQYTEWYRKPAAPEKFLRQAHYGLADFESAKGQIYVANPGCYATATLLGLAPLVQNDLIDADSIIVDAKSGTTGAGKTPHAMTHFAQVNENIQIYKPNQHQHIPEIMLELQKWNQRVPAIQFMTTLLPINRGIMSTIYAKVKSGVTSKQLMAAYTKMYQSKSFINYTGDQLPAIKQVVGTNNCDIGMVYNRVTNVVTVNSVIDNLLKGAAGQAVQNFNQMFGYPETEGLKLQPFLP</sequence>
<dbReference type="CDD" id="cd23934">
    <property type="entry name" value="AGPR_1_C"/>
    <property type="match status" value="1"/>
</dbReference>
<dbReference type="UniPathway" id="UPA00068">
    <property type="reaction ID" value="UER00108"/>
</dbReference>
<evidence type="ECO:0000256" key="1">
    <source>
        <dbReference type="ARBA" id="ARBA00004862"/>
    </source>
</evidence>
<dbReference type="FunFam" id="3.30.360.10:FF:000014">
    <property type="entry name" value="N-acetyl-gamma-glutamyl-phosphate reductase"/>
    <property type="match status" value="1"/>
</dbReference>
<dbReference type="PANTHER" id="PTHR32338">
    <property type="entry name" value="N-ACETYL-GAMMA-GLUTAMYL-PHOSPHATE REDUCTASE, CHLOROPLASTIC-RELATED-RELATED"/>
    <property type="match status" value="1"/>
</dbReference>
<comment type="function">
    <text evidence="7">Catalyzes the NADPH-dependent reduction of N-acetyl-5-glutamyl phosphate to yield N-acetyl-L-glutamate 5-semialdehyde.</text>
</comment>
<proteinExistence type="inferred from homology"/>
<dbReference type="SMART" id="SM00859">
    <property type="entry name" value="Semialdhyde_dh"/>
    <property type="match status" value="1"/>
</dbReference>
<dbReference type="Pfam" id="PF22698">
    <property type="entry name" value="Semialdhyde_dhC_1"/>
    <property type="match status" value="1"/>
</dbReference>
<dbReference type="InterPro" id="IPR000706">
    <property type="entry name" value="AGPR_type-1"/>
</dbReference>
<reference evidence="10 11" key="1">
    <citation type="journal article" date="2015" name="Genome Announc.">
        <title>Expanding the biotechnology potential of lactobacilli through comparative genomics of 213 strains and associated genera.</title>
        <authorList>
            <person name="Sun Z."/>
            <person name="Harris H.M."/>
            <person name="McCann A."/>
            <person name="Guo C."/>
            <person name="Argimon S."/>
            <person name="Zhang W."/>
            <person name="Yang X."/>
            <person name="Jeffery I.B."/>
            <person name="Cooney J.C."/>
            <person name="Kagawa T.F."/>
            <person name="Liu W."/>
            <person name="Song Y."/>
            <person name="Salvetti E."/>
            <person name="Wrobel A."/>
            <person name="Rasinkangas P."/>
            <person name="Parkhill J."/>
            <person name="Rea M.C."/>
            <person name="O'Sullivan O."/>
            <person name="Ritari J."/>
            <person name="Douillard F.P."/>
            <person name="Paul Ross R."/>
            <person name="Yang R."/>
            <person name="Briner A.E."/>
            <person name="Felis G.E."/>
            <person name="de Vos W.M."/>
            <person name="Barrangou R."/>
            <person name="Klaenhammer T.R."/>
            <person name="Caufield P.W."/>
            <person name="Cui Y."/>
            <person name="Zhang H."/>
            <person name="O'Toole P.W."/>
        </authorList>
    </citation>
    <scope>NUCLEOTIDE SEQUENCE [LARGE SCALE GENOMIC DNA]</scope>
    <source>
        <strain evidence="10 11">DSM 19906</strain>
    </source>
</reference>
<dbReference type="InterPro" id="IPR050085">
    <property type="entry name" value="AGPR"/>
</dbReference>
<dbReference type="PATRIC" id="fig|1423766.4.peg.2828"/>
<dbReference type="InterPro" id="IPR058924">
    <property type="entry name" value="AGPR_dimerisation_dom"/>
</dbReference>
<feature type="domain" description="Semialdehyde dehydrogenase NAD-binding" evidence="9">
    <location>
        <begin position="2"/>
        <end position="141"/>
    </location>
</feature>
<evidence type="ECO:0000256" key="8">
    <source>
        <dbReference type="PROSITE-ProRule" id="PRU10010"/>
    </source>
</evidence>
<evidence type="ECO:0000256" key="7">
    <source>
        <dbReference type="HAMAP-Rule" id="MF_00150"/>
    </source>
</evidence>
<evidence type="ECO:0000256" key="3">
    <source>
        <dbReference type="ARBA" id="ARBA00022605"/>
    </source>
</evidence>
<evidence type="ECO:0000256" key="2">
    <source>
        <dbReference type="ARBA" id="ARBA00022571"/>
    </source>
</evidence>
<dbReference type="PANTHER" id="PTHR32338:SF10">
    <property type="entry name" value="N-ACETYL-GAMMA-GLUTAMYL-PHOSPHATE REDUCTASE, CHLOROPLASTIC-RELATED"/>
    <property type="match status" value="1"/>
</dbReference>
<dbReference type="RefSeq" id="WP_008856133.1">
    <property type="nucleotide sequence ID" value="NZ_AZEB01000008.1"/>
</dbReference>
<feature type="active site" evidence="7 8">
    <location>
        <position position="147"/>
    </location>
</feature>
<dbReference type="InterPro" id="IPR000534">
    <property type="entry name" value="Semialdehyde_DH_NAD-bd"/>
</dbReference>
<keyword evidence="2 7" id="KW-0055">Arginine biosynthesis</keyword>
<dbReference type="GO" id="GO:0051287">
    <property type="term" value="F:NAD binding"/>
    <property type="evidence" value="ECO:0007669"/>
    <property type="project" value="InterPro"/>
</dbReference>
<evidence type="ECO:0000313" key="11">
    <source>
        <dbReference type="Proteomes" id="UP000051439"/>
    </source>
</evidence>
<keyword evidence="3 7" id="KW-0028">Amino-acid biosynthesis</keyword>
<dbReference type="SUPFAM" id="SSF55347">
    <property type="entry name" value="Glyceraldehyde-3-phosphate dehydrogenase-like, C-terminal domain"/>
    <property type="match status" value="1"/>
</dbReference>
<comment type="subcellular location">
    <subcellularLocation>
        <location evidence="7">Cytoplasm</location>
    </subcellularLocation>
</comment>
<dbReference type="InterPro" id="IPR036291">
    <property type="entry name" value="NAD(P)-bd_dom_sf"/>
</dbReference>
<dbReference type="EC" id="1.2.1.38" evidence="7"/>
<keyword evidence="11" id="KW-1185">Reference proteome</keyword>
<dbReference type="Gene3D" id="3.40.50.720">
    <property type="entry name" value="NAD(P)-binding Rossmann-like Domain"/>
    <property type="match status" value="1"/>
</dbReference>
<keyword evidence="7" id="KW-0963">Cytoplasm</keyword>
<dbReference type="SUPFAM" id="SSF51735">
    <property type="entry name" value="NAD(P)-binding Rossmann-fold domains"/>
    <property type="match status" value="1"/>
</dbReference>